<dbReference type="GO" id="GO:0016787">
    <property type="term" value="F:hydrolase activity"/>
    <property type="evidence" value="ECO:0007669"/>
    <property type="project" value="UniProtKB-KW"/>
</dbReference>
<name>A0A3G2HQQ1_9BURK</name>
<reference evidence="2 3" key="1">
    <citation type="submission" date="2018-09" db="EMBL/GenBank/DDBJ databases">
        <title>Complete genome sequence of the hydrocarbonoclastic bacterium Alcaligenes aquatilis QD168, isolated from a crude-oil polluted marine sediment of Central Chile.</title>
        <authorList>
            <person name="Duran R.E."/>
            <person name="Barra B."/>
            <person name="Salva-Serra F."/>
            <person name="Mendez V."/>
            <person name="Moore E.R.B."/>
            <person name="Seeger M."/>
        </authorList>
    </citation>
    <scope>NUCLEOTIDE SEQUENCE [LARGE SCALE GENOMIC DNA]</scope>
    <source>
        <strain evidence="2 3">QD168</strain>
    </source>
</reference>
<dbReference type="EMBL" id="CP032153">
    <property type="protein sequence ID" value="AYN19251.1"/>
    <property type="molecule type" value="Genomic_DNA"/>
</dbReference>
<evidence type="ECO:0000259" key="1">
    <source>
        <dbReference type="Pfam" id="PF02129"/>
    </source>
</evidence>
<dbReference type="SUPFAM" id="SSF53474">
    <property type="entry name" value="alpha/beta-Hydrolases"/>
    <property type="match status" value="1"/>
</dbReference>
<feature type="domain" description="Xaa-Pro dipeptidyl-peptidase-like" evidence="1">
    <location>
        <begin position="30"/>
        <end position="131"/>
    </location>
</feature>
<gene>
    <name evidence="2" type="ORF">D3M96_01085</name>
</gene>
<dbReference type="AlphaFoldDB" id="A0A3G2HQQ1"/>
<sequence length="222" mass="23967">MIFDLSMSERVDTIQFSGLAGVIDCAVDWPTGEPRGWALLLHPHPLHGGARNNKVVTTLSRSATQHGLLAVRPDFRGVGKSAGQFDSSRGETADMLALIEQFPSHFPQWSSGPSLLAGFSFGTAVAAQVYAGLQDAQAPLPHAFILTGTAVNRFRFRDVSPPADTLLVHGETDDVVPLSEGMDFAREHQLPMVVLPEAGHFFHGKLIQLRELISRHLAGLGT</sequence>
<proteinExistence type="predicted"/>
<dbReference type="KEGG" id="aaqu:D3M96_01085"/>
<dbReference type="Proteomes" id="UP000268070">
    <property type="component" value="Chromosome"/>
</dbReference>
<dbReference type="InterPro" id="IPR000383">
    <property type="entry name" value="Xaa-Pro-like_dom"/>
</dbReference>
<evidence type="ECO:0000313" key="2">
    <source>
        <dbReference type="EMBL" id="AYN19251.1"/>
    </source>
</evidence>
<dbReference type="Gene3D" id="3.40.50.1820">
    <property type="entry name" value="alpha/beta hydrolase"/>
    <property type="match status" value="1"/>
</dbReference>
<protein>
    <submittedName>
        <fullName evidence="2">Alpha/beta hydrolase</fullName>
    </submittedName>
</protein>
<evidence type="ECO:0000313" key="3">
    <source>
        <dbReference type="Proteomes" id="UP000268070"/>
    </source>
</evidence>
<dbReference type="OrthoDB" id="9800435at2"/>
<organism evidence="2 3">
    <name type="scientific">Alcaligenes aquatilis</name>
    <dbReference type="NCBI Taxonomy" id="323284"/>
    <lineage>
        <taxon>Bacteria</taxon>
        <taxon>Pseudomonadati</taxon>
        <taxon>Pseudomonadota</taxon>
        <taxon>Betaproteobacteria</taxon>
        <taxon>Burkholderiales</taxon>
        <taxon>Alcaligenaceae</taxon>
        <taxon>Alcaligenes</taxon>
    </lineage>
</organism>
<dbReference type="Pfam" id="PF02129">
    <property type="entry name" value="Peptidase_S15"/>
    <property type="match status" value="1"/>
</dbReference>
<dbReference type="PANTHER" id="PTHR42103:SF2">
    <property type="entry name" value="AB HYDROLASE-1 DOMAIN-CONTAINING PROTEIN"/>
    <property type="match status" value="1"/>
</dbReference>
<keyword evidence="2" id="KW-0378">Hydrolase</keyword>
<accession>A0A3G2HQQ1</accession>
<dbReference type="InterPro" id="IPR029058">
    <property type="entry name" value="AB_hydrolase_fold"/>
</dbReference>
<dbReference type="PANTHER" id="PTHR42103">
    <property type="entry name" value="ALPHA/BETA-HYDROLASES SUPERFAMILY PROTEIN"/>
    <property type="match status" value="1"/>
</dbReference>